<proteinExistence type="predicted"/>
<dbReference type="EMBL" id="CP036432">
    <property type="protein sequence ID" value="QDV81887.1"/>
    <property type="molecule type" value="Genomic_DNA"/>
</dbReference>
<dbReference type="Proteomes" id="UP000318081">
    <property type="component" value="Chromosome"/>
</dbReference>
<gene>
    <name evidence="2" type="ORF">TBK1r_08100</name>
</gene>
<organism evidence="2 3">
    <name type="scientific">Stieleria magnilauensis</name>
    <dbReference type="NCBI Taxonomy" id="2527963"/>
    <lineage>
        <taxon>Bacteria</taxon>
        <taxon>Pseudomonadati</taxon>
        <taxon>Planctomycetota</taxon>
        <taxon>Planctomycetia</taxon>
        <taxon>Pirellulales</taxon>
        <taxon>Pirellulaceae</taxon>
        <taxon>Stieleria</taxon>
    </lineage>
</organism>
<evidence type="ECO:0000313" key="3">
    <source>
        <dbReference type="Proteomes" id="UP000318081"/>
    </source>
</evidence>
<feature type="region of interest" description="Disordered" evidence="1">
    <location>
        <begin position="26"/>
        <end position="50"/>
    </location>
</feature>
<keyword evidence="3" id="KW-1185">Reference proteome</keyword>
<evidence type="ECO:0000256" key="1">
    <source>
        <dbReference type="SAM" id="MobiDB-lite"/>
    </source>
</evidence>
<name>A0ABX5XJJ6_9BACT</name>
<evidence type="ECO:0000313" key="2">
    <source>
        <dbReference type="EMBL" id="QDV81887.1"/>
    </source>
</evidence>
<accession>A0ABX5XJJ6</accession>
<protein>
    <submittedName>
        <fullName evidence="2">Uncharacterized protein</fullName>
    </submittedName>
</protein>
<reference evidence="2 3" key="1">
    <citation type="submission" date="2019-02" db="EMBL/GenBank/DDBJ databases">
        <title>Deep-cultivation of Planctomycetes and their phenomic and genomic characterization uncovers novel biology.</title>
        <authorList>
            <person name="Wiegand S."/>
            <person name="Jogler M."/>
            <person name="Boedeker C."/>
            <person name="Pinto D."/>
            <person name="Vollmers J."/>
            <person name="Rivas-Marin E."/>
            <person name="Kohn T."/>
            <person name="Peeters S.H."/>
            <person name="Heuer A."/>
            <person name="Rast P."/>
            <person name="Oberbeckmann S."/>
            <person name="Bunk B."/>
            <person name="Jeske O."/>
            <person name="Meyerdierks A."/>
            <person name="Storesund J.E."/>
            <person name="Kallscheuer N."/>
            <person name="Luecker S."/>
            <person name="Lage O.M."/>
            <person name="Pohl T."/>
            <person name="Merkel B.J."/>
            <person name="Hornburger P."/>
            <person name="Mueller R.-W."/>
            <person name="Bruemmer F."/>
            <person name="Labrenz M."/>
            <person name="Spormann A.M."/>
            <person name="Op den Camp H."/>
            <person name="Overmann J."/>
            <person name="Amann R."/>
            <person name="Jetten M.S.M."/>
            <person name="Mascher T."/>
            <person name="Medema M.H."/>
            <person name="Devos D.P."/>
            <person name="Kaster A.-K."/>
            <person name="Ovreas L."/>
            <person name="Rohde M."/>
            <person name="Galperin M.Y."/>
            <person name="Jogler C."/>
        </authorList>
    </citation>
    <scope>NUCLEOTIDE SEQUENCE [LARGE SCALE GENOMIC DNA]</scope>
    <source>
        <strain evidence="2 3">TBK1r</strain>
    </source>
</reference>
<sequence length="50" mass="5500">MQEDTAVKQSTQIFVCETSGVNLADQFSGGSPRKTQMTRKENGHGGTWRV</sequence>